<reference evidence="1" key="1">
    <citation type="journal article" date="2019" name="Environ. Microbiol.">
        <title>Fungal ecological strategies reflected in gene transcription - a case study of two litter decomposers.</title>
        <authorList>
            <person name="Barbi F."/>
            <person name="Kohler A."/>
            <person name="Barry K."/>
            <person name="Baskaran P."/>
            <person name="Daum C."/>
            <person name="Fauchery L."/>
            <person name="Ihrmark K."/>
            <person name="Kuo A."/>
            <person name="LaButti K."/>
            <person name="Lipzen A."/>
            <person name="Morin E."/>
            <person name="Grigoriev I.V."/>
            <person name="Henrissat B."/>
            <person name="Lindahl B."/>
            <person name="Martin F."/>
        </authorList>
    </citation>
    <scope>NUCLEOTIDE SEQUENCE</scope>
    <source>
        <strain evidence="1">JB14</strain>
    </source>
</reference>
<sequence length="153" mass="16838">MCVCVLLGRWSLDGVGWRSPTPDSSSLKLPPTPLCFPRRVFTDIPFCRQWIKPKFLACDVDPLPTTTIRRISVIPIPCTTTITTTSCKQMQATQATQALTSSPRNLCSSSLSPLSPFYTPHPFANQPTIGGYQGRVDQGVEEEAGKIGRRRGE</sequence>
<protein>
    <submittedName>
        <fullName evidence="1">Uncharacterized protein</fullName>
    </submittedName>
</protein>
<organism evidence="1 2">
    <name type="scientific">Gymnopus androsaceus JB14</name>
    <dbReference type="NCBI Taxonomy" id="1447944"/>
    <lineage>
        <taxon>Eukaryota</taxon>
        <taxon>Fungi</taxon>
        <taxon>Dikarya</taxon>
        <taxon>Basidiomycota</taxon>
        <taxon>Agaricomycotina</taxon>
        <taxon>Agaricomycetes</taxon>
        <taxon>Agaricomycetidae</taxon>
        <taxon>Agaricales</taxon>
        <taxon>Marasmiineae</taxon>
        <taxon>Omphalotaceae</taxon>
        <taxon>Gymnopus</taxon>
    </lineage>
</organism>
<dbReference type="Proteomes" id="UP000799118">
    <property type="component" value="Unassembled WGS sequence"/>
</dbReference>
<evidence type="ECO:0000313" key="2">
    <source>
        <dbReference type="Proteomes" id="UP000799118"/>
    </source>
</evidence>
<gene>
    <name evidence="1" type="ORF">BT96DRAFT_267107</name>
</gene>
<dbReference type="AlphaFoldDB" id="A0A6A4I324"/>
<accession>A0A6A4I324</accession>
<evidence type="ECO:0000313" key="1">
    <source>
        <dbReference type="EMBL" id="KAE9406222.1"/>
    </source>
</evidence>
<dbReference type="EMBL" id="ML769403">
    <property type="protein sequence ID" value="KAE9406222.1"/>
    <property type="molecule type" value="Genomic_DNA"/>
</dbReference>
<proteinExistence type="predicted"/>
<keyword evidence="2" id="KW-1185">Reference proteome</keyword>
<name>A0A6A4I324_9AGAR</name>